<gene>
    <name evidence="2" type="ORF">CM83_105575</name>
</gene>
<proteinExistence type="predicted"/>
<sequence length="100" mass="11420">TTYASMNELEAVVRQLHVGQAWAARFEEPPSKNLLEPELGYRGPRQDFFKRTNPQVDAIGGPSPSPTPNERIHQAKTNPPGARRILTCWHCLEKNHRYQD</sequence>
<organism evidence="2">
    <name type="scientific">Lygus hesperus</name>
    <name type="common">Western plant bug</name>
    <dbReference type="NCBI Taxonomy" id="30085"/>
    <lineage>
        <taxon>Eukaryota</taxon>
        <taxon>Metazoa</taxon>
        <taxon>Ecdysozoa</taxon>
        <taxon>Arthropoda</taxon>
        <taxon>Hexapoda</taxon>
        <taxon>Insecta</taxon>
        <taxon>Pterygota</taxon>
        <taxon>Neoptera</taxon>
        <taxon>Paraneoptera</taxon>
        <taxon>Hemiptera</taxon>
        <taxon>Heteroptera</taxon>
        <taxon>Panheteroptera</taxon>
        <taxon>Cimicomorpha</taxon>
        <taxon>Miridae</taxon>
        <taxon>Mirini</taxon>
        <taxon>Lygus</taxon>
    </lineage>
</organism>
<accession>A0A0A9WE09</accession>
<evidence type="ECO:0000313" key="2">
    <source>
        <dbReference type="EMBL" id="JAG06687.1"/>
    </source>
</evidence>
<reference evidence="2" key="1">
    <citation type="journal article" date="2014" name="PLoS ONE">
        <title>Transcriptome-Based Identification of ABC Transporters in the Western Tarnished Plant Bug Lygus hesperus.</title>
        <authorList>
            <person name="Hull J.J."/>
            <person name="Chaney K."/>
            <person name="Geib S.M."/>
            <person name="Fabrick J.A."/>
            <person name="Brent C.S."/>
            <person name="Walsh D."/>
            <person name="Lavine L.C."/>
        </authorList>
    </citation>
    <scope>NUCLEOTIDE SEQUENCE</scope>
</reference>
<dbReference type="EMBL" id="GBHO01036917">
    <property type="protein sequence ID" value="JAG06687.1"/>
    <property type="molecule type" value="Transcribed_RNA"/>
</dbReference>
<name>A0A0A9WE09_LYGHE</name>
<protein>
    <submittedName>
        <fullName evidence="2">Gag-Pol polyprotein</fullName>
    </submittedName>
</protein>
<feature type="non-terminal residue" evidence="2">
    <location>
        <position position="1"/>
    </location>
</feature>
<feature type="non-terminal residue" evidence="2">
    <location>
        <position position="100"/>
    </location>
</feature>
<reference evidence="2" key="2">
    <citation type="submission" date="2014-07" db="EMBL/GenBank/DDBJ databases">
        <authorList>
            <person name="Hull J."/>
        </authorList>
    </citation>
    <scope>NUCLEOTIDE SEQUENCE</scope>
</reference>
<feature type="region of interest" description="Disordered" evidence="1">
    <location>
        <begin position="52"/>
        <end position="79"/>
    </location>
</feature>
<evidence type="ECO:0000256" key="1">
    <source>
        <dbReference type="SAM" id="MobiDB-lite"/>
    </source>
</evidence>
<dbReference type="AlphaFoldDB" id="A0A0A9WE09"/>